<gene>
    <name evidence="2" type="ORF">GCM10011396_45920</name>
</gene>
<accession>A0A916UXM3</accession>
<dbReference type="AlphaFoldDB" id="A0A916UXM3"/>
<dbReference type="InterPro" id="IPR014914">
    <property type="entry name" value="RES_dom"/>
</dbReference>
<organism evidence="2 3">
    <name type="scientific">Undibacterium terreum</name>
    <dbReference type="NCBI Taxonomy" id="1224302"/>
    <lineage>
        <taxon>Bacteria</taxon>
        <taxon>Pseudomonadati</taxon>
        <taxon>Pseudomonadota</taxon>
        <taxon>Betaproteobacteria</taxon>
        <taxon>Burkholderiales</taxon>
        <taxon>Oxalobacteraceae</taxon>
        <taxon>Undibacterium</taxon>
    </lineage>
</organism>
<reference evidence="2" key="1">
    <citation type="journal article" date="2014" name="Int. J. Syst. Evol. Microbiol.">
        <title>Complete genome sequence of Corynebacterium casei LMG S-19264T (=DSM 44701T), isolated from a smear-ripened cheese.</title>
        <authorList>
            <consortium name="US DOE Joint Genome Institute (JGI-PGF)"/>
            <person name="Walter F."/>
            <person name="Albersmeier A."/>
            <person name="Kalinowski J."/>
            <person name="Ruckert C."/>
        </authorList>
    </citation>
    <scope>NUCLEOTIDE SEQUENCE</scope>
    <source>
        <strain evidence="2">CGMCC 1.10998</strain>
    </source>
</reference>
<comment type="caution">
    <text evidence="2">The sequence shown here is derived from an EMBL/GenBank/DDBJ whole genome shotgun (WGS) entry which is preliminary data.</text>
</comment>
<keyword evidence="3" id="KW-1185">Reference proteome</keyword>
<dbReference type="SMART" id="SM00953">
    <property type="entry name" value="RES"/>
    <property type="match status" value="1"/>
</dbReference>
<sequence>MRLLDVDLRIFMSNSTAICSDCADNVHLKRRIIKDGWPQLCSICVQEKPHVFDVAHLAGVLATIIQQNFGTGDTRFVLRNDDRDHTEPCGDTLETIVSEILNQDLYFLDELVVAIVESEDCRPQDGDECFFGNDAQYSRNHESVSLEYFDDHWNYLIGELKHKRRFFSEAVQQFFNGIFAGIETIKTFGTNGQTLENVVRGMAQGMVVYRARVIDVNGIEDIMADPYSQVGPPPRQKARAGRMSPDGVVVLYCAMQSETAIAELRPAIGETVAVVGLAFNQSLRLLDFERLERSFDDNWSLLQEDFRTARETRQFLRKLHKLITKPIVPGHEADYIITQTMAEYLAHVHKPEIDGIMFKSAQNAGGTNVVLFPVRDLLEVDKDVFPVEYAPNSLLFHRVEGVQYSSNRLEIIPKDKGGYDLYTARDLRDAEDAYNAERELNFPDVFKARAEMSSDDDS</sequence>
<evidence type="ECO:0000313" key="2">
    <source>
        <dbReference type="EMBL" id="GGC93458.1"/>
    </source>
</evidence>
<evidence type="ECO:0000313" key="3">
    <source>
        <dbReference type="Proteomes" id="UP000637423"/>
    </source>
</evidence>
<reference evidence="2" key="2">
    <citation type="submission" date="2020-09" db="EMBL/GenBank/DDBJ databases">
        <authorList>
            <person name="Sun Q."/>
            <person name="Zhou Y."/>
        </authorList>
    </citation>
    <scope>NUCLEOTIDE SEQUENCE</scope>
    <source>
        <strain evidence="2">CGMCC 1.10998</strain>
    </source>
</reference>
<dbReference type="Pfam" id="PF08808">
    <property type="entry name" value="RES"/>
    <property type="match status" value="1"/>
</dbReference>
<evidence type="ECO:0000259" key="1">
    <source>
        <dbReference type="SMART" id="SM00953"/>
    </source>
</evidence>
<name>A0A916UXM3_9BURK</name>
<proteinExistence type="predicted"/>
<dbReference type="EMBL" id="BMED01000006">
    <property type="protein sequence ID" value="GGC93458.1"/>
    <property type="molecule type" value="Genomic_DNA"/>
</dbReference>
<feature type="domain" description="RES" evidence="1">
    <location>
        <begin position="226"/>
        <end position="381"/>
    </location>
</feature>
<dbReference type="Proteomes" id="UP000637423">
    <property type="component" value="Unassembled WGS sequence"/>
</dbReference>
<protein>
    <recommendedName>
        <fullName evidence="1">RES domain-containing protein</fullName>
    </recommendedName>
</protein>